<dbReference type="GO" id="GO:0003677">
    <property type="term" value="F:DNA binding"/>
    <property type="evidence" value="ECO:0007669"/>
    <property type="project" value="InterPro"/>
</dbReference>
<protein>
    <submittedName>
        <fullName evidence="4">Uncharacterized protein</fullName>
    </submittedName>
</protein>
<organism evidence="4 5">
    <name type="scientific">Trichinella nativa</name>
    <dbReference type="NCBI Taxonomy" id="6335"/>
    <lineage>
        <taxon>Eukaryota</taxon>
        <taxon>Metazoa</taxon>
        <taxon>Ecdysozoa</taxon>
        <taxon>Nematoda</taxon>
        <taxon>Enoplea</taxon>
        <taxon>Dorylaimia</taxon>
        <taxon>Trichinellida</taxon>
        <taxon>Trichinellidae</taxon>
        <taxon>Trichinella</taxon>
    </lineage>
</organism>
<feature type="domain" description="Orange" evidence="3">
    <location>
        <begin position="80"/>
        <end position="115"/>
    </location>
</feature>
<dbReference type="EMBL" id="LVZM01017295">
    <property type="protein sequence ID" value="OUC42615.1"/>
    <property type="molecule type" value="Genomic_DNA"/>
</dbReference>
<keyword evidence="1" id="KW-0175">Coiled coil</keyword>
<evidence type="ECO:0000313" key="4">
    <source>
        <dbReference type="EMBL" id="OUC42615.1"/>
    </source>
</evidence>
<dbReference type="SUPFAM" id="SSF158457">
    <property type="entry name" value="Orange domain-like"/>
    <property type="match status" value="1"/>
</dbReference>
<evidence type="ECO:0000256" key="1">
    <source>
        <dbReference type="SAM" id="Coils"/>
    </source>
</evidence>
<dbReference type="PROSITE" id="PS51054">
    <property type="entry name" value="ORANGE"/>
    <property type="match status" value="1"/>
</dbReference>
<sequence length="589" mass="68135">MNNCLTNLSKLIPTTYLRKFLRCKLRMSVQGRAARCKVVQQCRVMSLAGRKKDGHSKVDQCVSTDSHKQLEQSKQQFERYKQGFYDCIAETLRLLIGADGLTVNDQLKSRLLKSLCQYFEHVTNRDQYDKWNVDNGKLKWNEQDYNRKPVTSYTDPLCAEIIDSFKPNRSHSSALLNHILPYHFKCDSNRNFEAAFSSDPLRTVNYQNCDRTVLQNSTTNSMSSYQIPNRSLASNERIISVGGPNLPAFVLHPSGMFYLATNIKLAYLDRDVIGRFMRADTSAEELKSMRTKAKLCIEFIRLQHYSAIHSSEMRKLSKDIDLCKIESIASKKDKDHPRNNKISSINDEALKYIPCNIKQTLKQYENEEAVSYSKLQKIVDHLKNDIQDLNISGSDSHADLHSLLEDEKFLDNILQCLEENLMNESEKLDEENNQNNETDMESVTDTFPVDEEIREGPDEDLYCTYDEYLHKHIEESQTTIKNIDDQIKFYKASIVYLQYVLRHGQNAYEELFKMSKQFRKAKKGLISEKSNEHINFFNEKSKTHTMTMSETSSSTSALVILDDQADYDLEKIKVFHLTENPLAMHIVEA</sequence>
<feature type="domain" description="HTH cro/C1-type" evidence="2">
    <location>
        <begin position="358"/>
        <end position="389"/>
    </location>
</feature>
<dbReference type="InterPro" id="IPR001387">
    <property type="entry name" value="Cro/C1-type_HTH"/>
</dbReference>
<gene>
    <name evidence="4" type="ORF">D917_02787</name>
</gene>
<name>A0A1Y3EC80_9BILA</name>
<evidence type="ECO:0000259" key="3">
    <source>
        <dbReference type="PROSITE" id="PS51054"/>
    </source>
</evidence>
<feature type="coiled-coil region" evidence="1">
    <location>
        <begin position="372"/>
        <end position="441"/>
    </location>
</feature>
<dbReference type="PROSITE" id="PS50943">
    <property type="entry name" value="HTH_CROC1"/>
    <property type="match status" value="1"/>
</dbReference>
<comment type="caution">
    <text evidence="4">The sequence shown here is derived from an EMBL/GenBank/DDBJ whole genome shotgun (WGS) entry which is preliminary data.</text>
</comment>
<evidence type="ECO:0000313" key="5">
    <source>
        <dbReference type="Proteomes" id="UP000243006"/>
    </source>
</evidence>
<accession>A0A1Y3EC80</accession>
<dbReference type="AlphaFoldDB" id="A0A1Y3EC80"/>
<dbReference type="Proteomes" id="UP000243006">
    <property type="component" value="Unassembled WGS sequence"/>
</dbReference>
<evidence type="ECO:0000259" key="2">
    <source>
        <dbReference type="PROSITE" id="PS50943"/>
    </source>
</evidence>
<dbReference type="InterPro" id="IPR003650">
    <property type="entry name" value="Orange_dom"/>
</dbReference>
<proteinExistence type="predicted"/>
<dbReference type="GO" id="GO:0006355">
    <property type="term" value="P:regulation of DNA-templated transcription"/>
    <property type="evidence" value="ECO:0007669"/>
    <property type="project" value="InterPro"/>
</dbReference>
<dbReference type="Gene3D" id="6.10.250.980">
    <property type="match status" value="1"/>
</dbReference>
<reference evidence="4 5" key="1">
    <citation type="submission" date="2015-04" db="EMBL/GenBank/DDBJ databases">
        <title>Draft genome of the roundworm Trichinella nativa.</title>
        <authorList>
            <person name="Mitreva M."/>
        </authorList>
    </citation>
    <scope>NUCLEOTIDE SEQUENCE [LARGE SCALE GENOMIC DNA]</scope>
    <source>
        <strain evidence="4 5">ISS45</strain>
    </source>
</reference>